<feature type="repeat" description="TPR" evidence="1">
    <location>
        <begin position="297"/>
        <end position="330"/>
    </location>
</feature>
<dbReference type="SUPFAM" id="SSF48452">
    <property type="entry name" value="TPR-like"/>
    <property type="match status" value="1"/>
</dbReference>
<feature type="repeat" description="TPR" evidence="1">
    <location>
        <begin position="261"/>
        <end position="294"/>
    </location>
</feature>
<protein>
    <recommendedName>
        <fullName evidence="4">Tetratricopeptide repeat protein</fullName>
    </recommendedName>
</protein>
<proteinExistence type="predicted"/>
<dbReference type="KEGG" id="mrob:HH214_19865"/>
<dbReference type="RefSeq" id="WP_169610621.1">
    <property type="nucleotide sequence ID" value="NZ_CP051682.1"/>
</dbReference>
<evidence type="ECO:0008006" key="4">
    <source>
        <dbReference type="Google" id="ProtNLM"/>
    </source>
</evidence>
<dbReference type="AlphaFoldDB" id="A0A7L5E4J7"/>
<organism evidence="2 3">
    <name type="scientific">Mucilaginibacter robiniae</name>
    <dbReference type="NCBI Taxonomy" id="2728022"/>
    <lineage>
        <taxon>Bacteria</taxon>
        <taxon>Pseudomonadati</taxon>
        <taxon>Bacteroidota</taxon>
        <taxon>Sphingobacteriia</taxon>
        <taxon>Sphingobacteriales</taxon>
        <taxon>Sphingobacteriaceae</taxon>
        <taxon>Mucilaginibacter</taxon>
    </lineage>
</organism>
<dbReference type="PANTHER" id="PTHR12558:SF13">
    <property type="entry name" value="CELL DIVISION CYCLE PROTEIN 27 HOMOLOG"/>
    <property type="match status" value="1"/>
</dbReference>
<reference evidence="2 3" key="1">
    <citation type="submission" date="2020-04" db="EMBL/GenBank/DDBJ databases">
        <title>Genome sequencing of novel species.</title>
        <authorList>
            <person name="Heo J."/>
            <person name="Kim S.-J."/>
            <person name="Kim J.-S."/>
            <person name="Hong S.-B."/>
            <person name="Kwon S.-W."/>
        </authorList>
    </citation>
    <scope>NUCLEOTIDE SEQUENCE [LARGE SCALE GENOMIC DNA]</scope>
    <source>
        <strain evidence="2 3">F39-2</strain>
    </source>
</reference>
<gene>
    <name evidence="2" type="ORF">HH214_19865</name>
</gene>
<keyword evidence="1" id="KW-0802">TPR repeat</keyword>
<dbReference type="PROSITE" id="PS50005">
    <property type="entry name" value="TPR"/>
    <property type="match status" value="2"/>
</dbReference>
<dbReference type="SMART" id="SM00028">
    <property type="entry name" value="TPR"/>
    <property type="match status" value="5"/>
</dbReference>
<dbReference type="InterPro" id="IPR019734">
    <property type="entry name" value="TPR_rpt"/>
</dbReference>
<dbReference type="GO" id="GO:0051301">
    <property type="term" value="P:cell division"/>
    <property type="evidence" value="ECO:0007669"/>
    <property type="project" value="TreeGrafter"/>
</dbReference>
<evidence type="ECO:0000313" key="2">
    <source>
        <dbReference type="EMBL" id="QJD97971.1"/>
    </source>
</evidence>
<dbReference type="Proteomes" id="UP000503278">
    <property type="component" value="Chromosome"/>
</dbReference>
<accession>A0A7L5E4J7</accession>
<name>A0A7L5E4J7_9SPHI</name>
<evidence type="ECO:0000313" key="3">
    <source>
        <dbReference type="Proteomes" id="UP000503278"/>
    </source>
</evidence>
<dbReference type="Gene3D" id="1.25.40.10">
    <property type="entry name" value="Tetratricopeptide repeat domain"/>
    <property type="match status" value="3"/>
</dbReference>
<dbReference type="Pfam" id="PF13181">
    <property type="entry name" value="TPR_8"/>
    <property type="match status" value="2"/>
</dbReference>
<dbReference type="EMBL" id="CP051682">
    <property type="protein sequence ID" value="QJD97971.1"/>
    <property type="molecule type" value="Genomic_DNA"/>
</dbReference>
<keyword evidence="3" id="KW-1185">Reference proteome</keyword>
<sequence length="394" mass="44758">MKNLSILLFLIGVLLVNPKIVQAQTVSDSQLLEYYQNQRYVEALQYLKTNYQEPVTDAKALSRLAYTSQMAGKLAEAENYYQRVYAMDTTNLPVLNNMAGINMRRGNQDKAYGYYLKIVQNDTSNFYVYTQLAKICSVKLDSLGKMTYLIRANKINPEDADAAASLSDGYVKAKLYVQAEKVLDKAIAADSDNIILLESLENLTHAQKRWPQTIKTGMRLLQLGDNTYITVTKLAQAYYYLKNYQCCVETIAGLPRLMQTEGSYYWMGMGYKNLKDYPKAVQCFNKAIADGISSSISTYYGEIGSSYEESKQFTKSLNAYQKGLQFEDSRLIYYSLANLYDNDLKNKTLAIKYFKKYLAAKPPVKEQALVDYTKGRLNQLTEPSVASVEPRTSR</sequence>
<evidence type="ECO:0000256" key="1">
    <source>
        <dbReference type="PROSITE-ProRule" id="PRU00339"/>
    </source>
</evidence>
<dbReference type="SUPFAM" id="SSF81901">
    <property type="entry name" value="HCP-like"/>
    <property type="match status" value="1"/>
</dbReference>
<dbReference type="PANTHER" id="PTHR12558">
    <property type="entry name" value="CELL DIVISION CYCLE 16,23,27"/>
    <property type="match status" value="1"/>
</dbReference>
<dbReference type="InterPro" id="IPR011990">
    <property type="entry name" value="TPR-like_helical_dom_sf"/>
</dbReference>